<protein>
    <submittedName>
        <fullName evidence="7">Sulfate permease</fullName>
    </submittedName>
</protein>
<dbReference type="NCBIfam" id="TIGR00815">
    <property type="entry name" value="sulP"/>
    <property type="match status" value="1"/>
</dbReference>
<dbReference type="SUPFAM" id="SSF52091">
    <property type="entry name" value="SpoIIaa-like"/>
    <property type="match status" value="1"/>
</dbReference>
<feature type="transmembrane region" description="Helical" evidence="5">
    <location>
        <begin position="215"/>
        <end position="232"/>
    </location>
</feature>
<dbReference type="Pfam" id="PF00916">
    <property type="entry name" value="Sulfate_transp"/>
    <property type="match status" value="1"/>
</dbReference>
<keyword evidence="2 5" id="KW-0812">Transmembrane</keyword>
<name>A0ABX7WNC0_9GAMM</name>
<feature type="transmembrane region" description="Helical" evidence="5">
    <location>
        <begin position="330"/>
        <end position="354"/>
    </location>
</feature>
<dbReference type="PROSITE" id="PS50801">
    <property type="entry name" value="STAS"/>
    <property type="match status" value="1"/>
</dbReference>
<dbReference type="InterPro" id="IPR002645">
    <property type="entry name" value="STAS_dom"/>
</dbReference>
<feature type="transmembrane region" description="Helical" evidence="5">
    <location>
        <begin position="85"/>
        <end position="105"/>
    </location>
</feature>
<dbReference type="Proteomes" id="UP000672039">
    <property type="component" value="Chromosome"/>
</dbReference>
<evidence type="ECO:0000256" key="4">
    <source>
        <dbReference type="ARBA" id="ARBA00023136"/>
    </source>
</evidence>
<evidence type="ECO:0000256" key="1">
    <source>
        <dbReference type="ARBA" id="ARBA00004141"/>
    </source>
</evidence>
<feature type="transmembrane region" description="Helical" evidence="5">
    <location>
        <begin position="111"/>
        <end position="132"/>
    </location>
</feature>
<dbReference type="InterPro" id="IPR011547">
    <property type="entry name" value="SLC26A/SulP_dom"/>
</dbReference>
<evidence type="ECO:0000313" key="8">
    <source>
        <dbReference type="Proteomes" id="UP000672039"/>
    </source>
</evidence>
<dbReference type="RefSeq" id="WP_210221699.1">
    <property type="nucleotide sequence ID" value="NZ_CP072801.1"/>
</dbReference>
<dbReference type="InterPro" id="IPR036513">
    <property type="entry name" value="STAS_dom_sf"/>
</dbReference>
<dbReference type="Pfam" id="PF01740">
    <property type="entry name" value="STAS"/>
    <property type="match status" value="1"/>
</dbReference>
<organism evidence="7 8">
    <name type="scientific">Thiothrix litoralis</name>
    <dbReference type="NCBI Taxonomy" id="2891210"/>
    <lineage>
        <taxon>Bacteria</taxon>
        <taxon>Pseudomonadati</taxon>
        <taxon>Pseudomonadota</taxon>
        <taxon>Gammaproteobacteria</taxon>
        <taxon>Thiotrichales</taxon>
        <taxon>Thiotrichaceae</taxon>
        <taxon>Thiothrix</taxon>
    </lineage>
</organism>
<sequence length="586" mass="63638">MGSWLVSLLSDWKDRFTPYTEWAGELKNPAVLKADVMAGLTSALILVPQSMAYAQLAGLPAYIGLYASFLPIIVAGLFGSSRQLGSGPVALVALMTGTALQPFNIHDVNTLILYAGFLSLIMGLFQLLLGLFRLGILVDFLSHPVIIGFTNAGALIIATSQLSKLMGVNVPATEHHYEMVWEVLKALPGTHWPTIALGLFSLASLLIIKKWAPKLPNILIVVVVTTVLSWAVDYEHLGGAVVGAVPSGLPVFQIPSIDPAHFQALLMSGIVMSLLGFVEAISIAKAMASQTRQRLSANQELVGQGMGNLASAFFQGQPISGSFSRSAVNFAAGAMTPFSSVVTGTLVAISLLFFTDLLYYLPQSTLAAIIFVSVINLVKFAPIKHVWKVERHDGVVAVVTFFATLMVAPELEKGVFVGVVLSLGLFLYRTMSPNLVEVARDADGTMRGAVAHGLQTSETLAVYRFDGDLYFANTGYLEGKLLNYIAAKPKLKVLILDLEATGQVDSTGEEMLEKLADRLRATGIEFYIARTKLRVYEAFQRSGLARQIGEERFFRERKYAVAYAKEHWGDAIDVTPLQRYTPIEMK</sequence>
<feature type="transmembrane region" description="Helical" evidence="5">
    <location>
        <begin position="144"/>
        <end position="162"/>
    </location>
</feature>
<dbReference type="EMBL" id="CP072801">
    <property type="protein sequence ID" value="QTR45281.1"/>
    <property type="molecule type" value="Genomic_DNA"/>
</dbReference>
<feature type="transmembrane region" description="Helical" evidence="5">
    <location>
        <begin position="262"/>
        <end position="284"/>
    </location>
</feature>
<dbReference type="InterPro" id="IPR001902">
    <property type="entry name" value="SLC26A/SulP_fam"/>
</dbReference>
<feature type="transmembrane region" description="Helical" evidence="5">
    <location>
        <begin position="59"/>
        <end position="78"/>
    </location>
</feature>
<feature type="transmembrane region" description="Helical" evidence="5">
    <location>
        <begin position="360"/>
        <end position="380"/>
    </location>
</feature>
<accession>A0ABX7WNC0</accession>
<evidence type="ECO:0000256" key="3">
    <source>
        <dbReference type="ARBA" id="ARBA00022989"/>
    </source>
</evidence>
<proteinExistence type="predicted"/>
<dbReference type="Gene3D" id="3.30.750.24">
    <property type="entry name" value="STAS domain"/>
    <property type="match status" value="1"/>
</dbReference>
<dbReference type="CDD" id="cd07042">
    <property type="entry name" value="STAS_SulP_like_sulfate_transporter"/>
    <property type="match status" value="1"/>
</dbReference>
<evidence type="ECO:0000313" key="7">
    <source>
        <dbReference type="EMBL" id="QTR45281.1"/>
    </source>
</evidence>
<comment type="subcellular location">
    <subcellularLocation>
        <location evidence="1">Membrane</location>
        <topology evidence="1">Multi-pass membrane protein</topology>
    </subcellularLocation>
</comment>
<feature type="transmembrane region" description="Helical" evidence="5">
    <location>
        <begin position="190"/>
        <end position="208"/>
    </location>
</feature>
<keyword evidence="4 5" id="KW-0472">Membrane</keyword>
<keyword evidence="3 5" id="KW-1133">Transmembrane helix</keyword>
<feature type="domain" description="STAS" evidence="6">
    <location>
        <begin position="450"/>
        <end position="564"/>
    </location>
</feature>
<evidence type="ECO:0000259" key="6">
    <source>
        <dbReference type="PROSITE" id="PS50801"/>
    </source>
</evidence>
<feature type="transmembrane region" description="Helical" evidence="5">
    <location>
        <begin position="392"/>
        <end position="408"/>
    </location>
</feature>
<gene>
    <name evidence="7" type="primary">sulP</name>
    <name evidence="7" type="ORF">J9253_14880</name>
</gene>
<dbReference type="PANTHER" id="PTHR11814">
    <property type="entry name" value="SULFATE TRANSPORTER"/>
    <property type="match status" value="1"/>
</dbReference>
<evidence type="ECO:0000256" key="5">
    <source>
        <dbReference type="SAM" id="Phobius"/>
    </source>
</evidence>
<evidence type="ECO:0000256" key="2">
    <source>
        <dbReference type="ARBA" id="ARBA00022692"/>
    </source>
</evidence>
<keyword evidence="8" id="KW-1185">Reference proteome</keyword>
<reference evidence="7 8" key="1">
    <citation type="submission" date="2021-04" db="EMBL/GenBank/DDBJ databases">
        <title>Genomics, taxonomy and metabolism of representatives of sulfur bacteria of the genus Thiothrix: Thiothrix fructosivorans QT, Thiothrix unzii A1T and three new species, Thiothrix subterranea sp. nov., Thiothrix litoralis sp. nov. and 'Candidatus Thiothrix anitrata' sp. nov.</title>
        <authorList>
            <person name="Ravin N.V."/>
            <person name="Smolyakov D."/>
            <person name="Rudenko T.S."/>
            <person name="Mardanov A.V."/>
            <person name="Beletsky A.V."/>
            <person name="Markov N.D."/>
            <person name="Fomenkov A.I."/>
            <person name="Roberts R.J."/>
            <person name="Karnachuk O.V."/>
            <person name="Novikov A."/>
            <person name="Grabovich M.Y."/>
        </authorList>
    </citation>
    <scope>NUCLEOTIDE SEQUENCE [LARGE SCALE GENOMIC DNA]</scope>
    <source>
        <strain evidence="7 8">AS</strain>
    </source>
</reference>